<evidence type="ECO:0000313" key="4">
    <source>
        <dbReference type="Proteomes" id="UP000319383"/>
    </source>
</evidence>
<gene>
    <name evidence="3" type="ORF">Mal52_29690</name>
</gene>
<name>A0A517ZPX3_9PLAN</name>
<feature type="transmembrane region" description="Helical" evidence="2">
    <location>
        <begin position="182"/>
        <end position="205"/>
    </location>
</feature>
<proteinExistence type="predicted"/>
<evidence type="ECO:0000313" key="3">
    <source>
        <dbReference type="EMBL" id="QDU44487.1"/>
    </source>
</evidence>
<dbReference type="Proteomes" id="UP000319383">
    <property type="component" value="Chromosome"/>
</dbReference>
<protein>
    <submittedName>
        <fullName evidence="3">Uncharacterized protein</fullName>
    </submittedName>
</protein>
<dbReference type="RefSeq" id="WP_145376844.1">
    <property type="nucleotide sequence ID" value="NZ_CP036276.1"/>
</dbReference>
<feature type="region of interest" description="Disordered" evidence="1">
    <location>
        <begin position="17"/>
        <end position="48"/>
    </location>
</feature>
<feature type="region of interest" description="Disordered" evidence="1">
    <location>
        <begin position="60"/>
        <end position="144"/>
    </location>
</feature>
<keyword evidence="4" id="KW-1185">Reference proteome</keyword>
<dbReference type="AlphaFoldDB" id="A0A517ZPX3"/>
<feature type="transmembrane region" description="Helical" evidence="2">
    <location>
        <begin position="149"/>
        <end position="176"/>
    </location>
</feature>
<keyword evidence="2" id="KW-0472">Membrane</keyword>
<reference evidence="3 4" key="1">
    <citation type="submission" date="2019-02" db="EMBL/GenBank/DDBJ databases">
        <title>Deep-cultivation of Planctomycetes and their phenomic and genomic characterization uncovers novel biology.</title>
        <authorList>
            <person name="Wiegand S."/>
            <person name="Jogler M."/>
            <person name="Boedeker C."/>
            <person name="Pinto D."/>
            <person name="Vollmers J."/>
            <person name="Rivas-Marin E."/>
            <person name="Kohn T."/>
            <person name="Peeters S.H."/>
            <person name="Heuer A."/>
            <person name="Rast P."/>
            <person name="Oberbeckmann S."/>
            <person name="Bunk B."/>
            <person name="Jeske O."/>
            <person name="Meyerdierks A."/>
            <person name="Storesund J.E."/>
            <person name="Kallscheuer N."/>
            <person name="Luecker S."/>
            <person name="Lage O.M."/>
            <person name="Pohl T."/>
            <person name="Merkel B.J."/>
            <person name="Hornburger P."/>
            <person name="Mueller R.-W."/>
            <person name="Bruemmer F."/>
            <person name="Labrenz M."/>
            <person name="Spormann A.M."/>
            <person name="Op den Camp H."/>
            <person name="Overmann J."/>
            <person name="Amann R."/>
            <person name="Jetten M.S.M."/>
            <person name="Mascher T."/>
            <person name="Medema M.H."/>
            <person name="Devos D.P."/>
            <person name="Kaster A.-K."/>
            <person name="Ovreas L."/>
            <person name="Rohde M."/>
            <person name="Galperin M.Y."/>
            <person name="Jogler C."/>
        </authorList>
    </citation>
    <scope>NUCLEOTIDE SEQUENCE [LARGE SCALE GENOMIC DNA]</scope>
    <source>
        <strain evidence="3 4">Mal52</strain>
    </source>
</reference>
<feature type="compositionally biased region" description="Polar residues" evidence="1">
    <location>
        <begin position="105"/>
        <end position="121"/>
    </location>
</feature>
<feature type="compositionally biased region" description="Polar residues" evidence="1">
    <location>
        <begin position="64"/>
        <end position="76"/>
    </location>
</feature>
<evidence type="ECO:0000256" key="1">
    <source>
        <dbReference type="SAM" id="MobiDB-lite"/>
    </source>
</evidence>
<accession>A0A517ZPX3</accession>
<keyword evidence="2" id="KW-1133">Transmembrane helix</keyword>
<organism evidence="3 4">
    <name type="scientific">Symmachiella dynata</name>
    <dbReference type="NCBI Taxonomy" id="2527995"/>
    <lineage>
        <taxon>Bacteria</taxon>
        <taxon>Pseudomonadati</taxon>
        <taxon>Planctomycetota</taxon>
        <taxon>Planctomycetia</taxon>
        <taxon>Planctomycetales</taxon>
        <taxon>Planctomycetaceae</taxon>
        <taxon>Symmachiella</taxon>
    </lineage>
</organism>
<dbReference type="KEGG" id="sdyn:Mal52_29690"/>
<evidence type="ECO:0000256" key="2">
    <source>
        <dbReference type="SAM" id="Phobius"/>
    </source>
</evidence>
<sequence length="259" mass="27390">MPKDPQELLARWASDEILDPYGPVLDKDSNPKTSASPVDYLGNITDPAVSEDLDGQFAMARTLPLTTDELTASTPTKRPVAPEEPESEKTPPTKELPPATIAKATPSQPQDKNPSPVSSNKKNVETKQPAARQPELPPKPAAKRGGGSLMVLGQILAYIGVLSLTIGSTFVLWGFFGDKPHYAPMGWLVLTAGQMLLFLGIVTIVSGGIEQTTSTVDIQFTALNEQILRIEQAVHSQTATGPAAAGSSKRDDSAPGVAA</sequence>
<dbReference type="EMBL" id="CP036276">
    <property type="protein sequence ID" value="QDU44487.1"/>
    <property type="molecule type" value="Genomic_DNA"/>
</dbReference>
<feature type="region of interest" description="Disordered" evidence="1">
    <location>
        <begin position="240"/>
        <end position="259"/>
    </location>
</feature>
<keyword evidence="2" id="KW-0812">Transmembrane</keyword>